<dbReference type="EMBL" id="JAUSVS010000002">
    <property type="protein sequence ID" value="MDQ0463492.1"/>
    <property type="molecule type" value="Genomic_DNA"/>
</dbReference>
<dbReference type="Pfam" id="PF00512">
    <property type="entry name" value="HisKA"/>
    <property type="match status" value="1"/>
</dbReference>
<evidence type="ECO:0000256" key="1">
    <source>
        <dbReference type="ARBA" id="ARBA00000085"/>
    </source>
</evidence>
<dbReference type="SMART" id="SM00388">
    <property type="entry name" value="HisKA"/>
    <property type="match status" value="1"/>
</dbReference>
<dbReference type="InterPro" id="IPR004358">
    <property type="entry name" value="Sig_transdc_His_kin-like_C"/>
</dbReference>
<evidence type="ECO:0000256" key="2">
    <source>
        <dbReference type="ARBA" id="ARBA00012438"/>
    </source>
</evidence>
<evidence type="ECO:0000256" key="4">
    <source>
        <dbReference type="ARBA" id="ARBA00022679"/>
    </source>
</evidence>
<dbReference type="InterPro" id="IPR036097">
    <property type="entry name" value="HisK_dim/P_sf"/>
</dbReference>
<dbReference type="Gene3D" id="3.30.565.10">
    <property type="entry name" value="Histidine kinase-like ATPase, C-terminal domain"/>
    <property type="match status" value="1"/>
</dbReference>
<name>A0ABU0INB3_9CAUL</name>
<dbReference type="EC" id="2.7.13.3" evidence="2"/>
<dbReference type="InterPro" id="IPR005467">
    <property type="entry name" value="His_kinase_dom"/>
</dbReference>
<organism evidence="7 8">
    <name type="scientific">Caulobacter ginsengisoli</name>
    <dbReference type="NCBI Taxonomy" id="400775"/>
    <lineage>
        <taxon>Bacteria</taxon>
        <taxon>Pseudomonadati</taxon>
        <taxon>Pseudomonadota</taxon>
        <taxon>Alphaproteobacteria</taxon>
        <taxon>Caulobacterales</taxon>
        <taxon>Caulobacteraceae</taxon>
        <taxon>Caulobacter</taxon>
    </lineage>
</organism>
<dbReference type="PANTHER" id="PTHR43047:SF72">
    <property type="entry name" value="OSMOSENSING HISTIDINE PROTEIN KINASE SLN1"/>
    <property type="match status" value="1"/>
</dbReference>
<dbReference type="RefSeq" id="WP_307347458.1">
    <property type="nucleotide sequence ID" value="NZ_JAUSVS010000002.1"/>
</dbReference>
<gene>
    <name evidence="7" type="ORF">QO010_001263</name>
</gene>
<dbReference type="SUPFAM" id="SSF47384">
    <property type="entry name" value="Homodimeric domain of signal transducing histidine kinase"/>
    <property type="match status" value="1"/>
</dbReference>
<dbReference type="GO" id="GO:0016301">
    <property type="term" value="F:kinase activity"/>
    <property type="evidence" value="ECO:0007669"/>
    <property type="project" value="UniProtKB-KW"/>
</dbReference>
<keyword evidence="8" id="KW-1185">Reference proteome</keyword>
<dbReference type="InterPro" id="IPR003594">
    <property type="entry name" value="HATPase_dom"/>
</dbReference>
<comment type="caution">
    <text evidence="7">The sequence shown here is derived from an EMBL/GenBank/DDBJ whole genome shotgun (WGS) entry which is preliminary data.</text>
</comment>
<evidence type="ECO:0000313" key="8">
    <source>
        <dbReference type="Proteomes" id="UP001228905"/>
    </source>
</evidence>
<dbReference type="SMART" id="SM00387">
    <property type="entry name" value="HATPase_c"/>
    <property type="match status" value="1"/>
</dbReference>
<evidence type="ECO:0000313" key="7">
    <source>
        <dbReference type="EMBL" id="MDQ0463492.1"/>
    </source>
</evidence>
<evidence type="ECO:0000259" key="6">
    <source>
        <dbReference type="PROSITE" id="PS50109"/>
    </source>
</evidence>
<dbReference type="InterPro" id="IPR036890">
    <property type="entry name" value="HATPase_C_sf"/>
</dbReference>
<dbReference type="CDD" id="cd00082">
    <property type="entry name" value="HisKA"/>
    <property type="match status" value="1"/>
</dbReference>
<evidence type="ECO:0000256" key="5">
    <source>
        <dbReference type="ARBA" id="ARBA00022777"/>
    </source>
</evidence>
<dbReference type="PANTHER" id="PTHR43047">
    <property type="entry name" value="TWO-COMPONENT HISTIDINE PROTEIN KINASE"/>
    <property type="match status" value="1"/>
</dbReference>
<dbReference type="Pfam" id="PF02518">
    <property type="entry name" value="HATPase_c"/>
    <property type="match status" value="1"/>
</dbReference>
<evidence type="ECO:0000256" key="3">
    <source>
        <dbReference type="ARBA" id="ARBA00022553"/>
    </source>
</evidence>
<comment type="catalytic activity">
    <reaction evidence="1">
        <text>ATP + protein L-histidine = ADP + protein N-phospho-L-histidine.</text>
        <dbReference type="EC" id="2.7.13.3"/>
    </reaction>
</comment>
<dbReference type="Proteomes" id="UP001228905">
    <property type="component" value="Unassembled WGS sequence"/>
</dbReference>
<dbReference type="PROSITE" id="PS50109">
    <property type="entry name" value="HIS_KIN"/>
    <property type="match status" value="1"/>
</dbReference>
<protein>
    <recommendedName>
        <fullName evidence="2">histidine kinase</fullName>
        <ecNumber evidence="2">2.7.13.3</ecNumber>
    </recommendedName>
</protein>
<keyword evidence="3" id="KW-0597">Phosphoprotein</keyword>
<keyword evidence="5 7" id="KW-0418">Kinase</keyword>
<feature type="domain" description="Histidine kinase" evidence="6">
    <location>
        <begin position="41"/>
        <end position="259"/>
    </location>
</feature>
<dbReference type="SUPFAM" id="SSF55874">
    <property type="entry name" value="ATPase domain of HSP90 chaperone/DNA topoisomerase II/histidine kinase"/>
    <property type="match status" value="1"/>
</dbReference>
<dbReference type="Gene3D" id="1.10.287.130">
    <property type="match status" value="1"/>
</dbReference>
<dbReference type="InterPro" id="IPR003661">
    <property type="entry name" value="HisK_dim/P_dom"/>
</dbReference>
<dbReference type="PRINTS" id="PR00344">
    <property type="entry name" value="BCTRLSENSOR"/>
</dbReference>
<proteinExistence type="predicted"/>
<accession>A0ABU0INB3</accession>
<keyword evidence="4" id="KW-0808">Transferase</keyword>
<reference evidence="7 8" key="1">
    <citation type="submission" date="2023-07" db="EMBL/GenBank/DDBJ databases">
        <title>Genomic Encyclopedia of Type Strains, Phase IV (KMG-IV): sequencing the most valuable type-strain genomes for metagenomic binning, comparative biology and taxonomic classification.</title>
        <authorList>
            <person name="Goeker M."/>
        </authorList>
    </citation>
    <scope>NUCLEOTIDE SEQUENCE [LARGE SCALE GENOMIC DNA]</scope>
    <source>
        <strain evidence="7 8">DSM 18695</strain>
    </source>
</reference>
<sequence length="259" mass="27945">MSNLARQTPSPNAAAEVDLRETRLARREAALDANKRSFLRMVSHELRTPLNAVIGFSEILATELYGPLGSSQYQEYAQLIHQSGHRLLALVNQVMEIARLEGHALDMDVRPEAVDHAIEDALETLGEAAADRGLRIVVNDSAHQKVMADGRGLRTMLSNLLQNAVAWSPDGGLIRIDVRRCGASIEIEIADQGPGIPAADIHRLMRPFEQGEDALTRSSQGAGLGLPIVQLLCKAMGGHLRLRSPPGQGLSAIVSLHAA</sequence>